<organism evidence="2 3">
    <name type="scientific">Sorangium cellulosum</name>
    <name type="common">Polyangium cellulosum</name>
    <dbReference type="NCBI Taxonomy" id="56"/>
    <lineage>
        <taxon>Bacteria</taxon>
        <taxon>Pseudomonadati</taxon>
        <taxon>Myxococcota</taxon>
        <taxon>Polyangia</taxon>
        <taxon>Polyangiales</taxon>
        <taxon>Polyangiaceae</taxon>
        <taxon>Sorangium</taxon>
    </lineage>
</organism>
<accession>A0A2L0ET56</accession>
<dbReference type="Gene3D" id="3.40.50.300">
    <property type="entry name" value="P-loop containing nucleotide triphosphate hydrolases"/>
    <property type="match status" value="1"/>
</dbReference>
<sequence>MSEASAPHNPFPGPQPYRAADRGYFFGREELTRKLSHRLMAHPCTTVFGPSGAGKSSLMQAGVIPLLEEAHGFRVVRVDGWPTGEAPLSWLVRAVYDDLDLGDAPEGKARIEALDEAILLAERRSERPIYMDQLEQVLFPGRDAGEASALIEAVDRLAQKPMQGLQIALSLREDYLGRFRDRARGRRELLDHGFRLGQLSVGEMVRAVCRAAEEGRPRQRWAEEQVRALMLEVRMPGAPASEDAEVQAAFGQIVCRALWGERAAGRGSEAGAVEAEVILHRYLETTVEGLGELSEAARLLLEEHLVDREGHRTLLTEQEARGVLPPGAAAEVLGQLERAAVLRAEEHQGSRYFELGHDCAVIGVAFCLLASVRMAATPSPRRRIRRRVYGTRTAAGRPSCSGATRAWLSRQCSSPTGSEW</sequence>
<dbReference type="InterPro" id="IPR027417">
    <property type="entry name" value="P-loop_NTPase"/>
</dbReference>
<feature type="domain" description="Novel STAND NTPase 1" evidence="1">
    <location>
        <begin position="10"/>
        <end position="263"/>
    </location>
</feature>
<gene>
    <name evidence="2" type="ORF">SOCE26_039030</name>
</gene>
<protein>
    <recommendedName>
        <fullName evidence="1">Novel STAND NTPase 1 domain-containing protein</fullName>
    </recommendedName>
</protein>
<evidence type="ECO:0000259" key="1">
    <source>
        <dbReference type="Pfam" id="PF20703"/>
    </source>
</evidence>
<dbReference type="EMBL" id="CP012673">
    <property type="protein sequence ID" value="AUX42470.1"/>
    <property type="molecule type" value="Genomic_DNA"/>
</dbReference>
<proteinExistence type="predicted"/>
<dbReference type="AlphaFoldDB" id="A0A2L0ET56"/>
<dbReference type="Proteomes" id="UP000238348">
    <property type="component" value="Chromosome"/>
</dbReference>
<dbReference type="Pfam" id="PF20703">
    <property type="entry name" value="nSTAND1"/>
    <property type="match status" value="1"/>
</dbReference>
<reference evidence="2 3" key="1">
    <citation type="submission" date="2015-09" db="EMBL/GenBank/DDBJ databases">
        <title>Sorangium comparison.</title>
        <authorList>
            <person name="Zaburannyi N."/>
            <person name="Bunk B."/>
            <person name="Overmann J."/>
            <person name="Mueller R."/>
        </authorList>
    </citation>
    <scope>NUCLEOTIDE SEQUENCE [LARGE SCALE GENOMIC DNA]</scope>
    <source>
        <strain evidence="2 3">So ce26</strain>
    </source>
</reference>
<evidence type="ECO:0000313" key="2">
    <source>
        <dbReference type="EMBL" id="AUX42470.1"/>
    </source>
</evidence>
<dbReference type="InterPro" id="IPR049052">
    <property type="entry name" value="nSTAND1"/>
</dbReference>
<dbReference type="SUPFAM" id="SSF52540">
    <property type="entry name" value="P-loop containing nucleoside triphosphate hydrolases"/>
    <property type="match status" value="1"/>
</dbReference>
<name>A0A2L0ET56_SORCE</name>
<evidence type="ECO:0000313" key="3">
    <source>
        <dbReference type="Proteomes" id="UP000238348"/>
    </source>
</evidence>